<sequence>MFYRHLPGPLGVIVASDGYMTIQTDTCTCYGGDQYHGHEPHCGLEPAGNYMTDFHPAILWDFTQAGAAS</sequence>
<organism evidence="1 2">
    <name type="scientific">Nocardia flavorosea</name>
    <dbReference type="NCBI Taxonomy" id="53429"/>
    <lineage>
        <taxon>Bacteria</taxon>
        <taxon>Bacillati</taxon>
        <taxon>Actinomycetota</taxon>
        <taxon>Actinomycetes</taxon>
        <taxon>Mycobacteriales</taxon>
        <taxon>Nocardiaceae</taxon>
        <taxon>Nocardia</taxon>
    </lineage>
</organism>
<reference evidence="1 2" key="1">
    <citation type="submission" date="2020-04" db="EMBL/GenBank/DDBJ databases">
        <title>MicrobeNet Type strains.</title>
        <authorList>
            <person name="Nicholson A.C."/>
        </authorList>
    </citation>
    <scope>NUCLEOTIDE SEQUENCE [LARGE SCALE GENOMIC DNA]</scope>
    <source>
        <strain evidence="1 2">JCM 3332</strain>
    </source>
</reference>
<evidence type="ECO:0000313" key="2">
    <source>
        <dbReference type="Proteomes" id="UP000570678"/>
    </source>
</evidence>
<dbReference type="RefSeq" id="WP_168433966.1">
    <property type="nucleotide sequence ID" value="NZ_JAAXOT010000022.1"/>
</dbReference>
<accession>A0A846YNR8</accession>
<evidence type="ECO:0000313" key="1">
    <source>
        <dbReference type="EMBL" id="NKY60423.1"/>
    </source>
</evidence>
<proteinExistence type="predicted"/>
<gene>
    <name evidence="1" type="ORF">HGA15_30660</name>
</gene>
<dbReference type="Proteomes" id="UP000570678">
    <property type="component" value="Unassembled WGS sequence"/>
</dbReference>
<dbReference type="AlphaFoldDB" id="A0A846YNR8"/>
<protein>
    <submittedName>
        <fullName evidence="1">Uncharacterized protein</fullName>
    </submittedName>
</protein>
<name>A0A846YNR8_9NOCA</name>
<dbReference type="EMBL" id="JAAXOT010000022">
    <property type="protein sequence ID" value="NKY60423.1"/>
    <property type="molecule type" value="Genomic_DNA"/>
</dbReference>
<keyword evidence="2" id="KW-1185">Reference proteome</keyword>
<comment type="caution">
    <text evidence="1">The sequence shown here is derived from an EMBL/GenBank/DDBJ whole genome shotgun (WGS) entry which is preliminary data.</text>
</comment>